<dbReference type="AlphaFoldDB" id="I9S319"/>
<dbReference type="STRING" id="997884.HMPREF1068_02540"/>
<comment type="caution">
    <text evidence="7">The sequence shown here is derived from an EMBL/GenBank/DDBJ whole genome shotgun (WGS) entry which is preliminary data.</text>
</comment>
<feature type="transmembrane region" description="Helical" evidence="6">
    <location>
        <begin position="396"/>
        <end position="416"/>
    </location>
</feature>
<evidence type="ECO:0000313" key="8">
    <source>
        <dbReference type="Proteomes" id="UP000003089"/>
    </source>
</evidence>
<dbReference type="PANTHER" id="PTHR30250">
    <property type="entry name" value="PST FAMILY PREDICTED COLANIC ACID TRANSPORTER"/>
    <property type="match status" value="1"/>
</dbReference>
<gene>
    <name evidence="7" type="ORF">HMPREF1068_02540</name>
</gene>
<organism evidence="7 8">
    <name type="scientific">Bacteroides nordii CL02T12C05</name>
    <dbReference type="NCBI Taxonomy" id="997884"/>
    <lineage>
        <taxon>Bacteria</taxon>
        <taxon>Pseudomonadati</taxon>
        <taxon>Bacteroidota</taxon>
        <taxon>Bacteroidia</taxon>
        <taxon>Bacteroidales</taxon>
        <taxon>Bacteroidaceae</taxon>
        <taxon>Bacteroides</taxon>
    </lineage>
</organism>
<feature type="transmembrane region" description="Helical" evidence="6">
    <location>
        <begin position="157"/>
        <end position="177"/>
    </location>
</feature>
<feature type="transmembrane region" description="Helical" evidence="6">
    <location>
        <begin position="456"/>
        <end position="474"/>
    </location>
</feature>
<reference evidence="7 8" key="1">
    <citation type="submission" date="2012-02" db="EMBL/GenBank/DDBJ databases">
        <title>The Genome Sequence of Bacteroides nordii CL02T12C05.</title>
        <authorList>
            <consortium name="The Broad Institute Genome Sequencing Platform"/>
            <person name="Earl A."/>
            <person name="Ward D."/>
            <person name="Feldgarden M."/>
            <person name="Gevers D."/>
            <person name="Zitomersky N.L."/>
            <person name="Coyne M.J."/>
            <person name="Comstock L.E."/>
            <person name="Young S.K."/>
            <person name="Zeng Q."/>
            <person name="Gargeya S."/>
            <person name="Fitzgerald M."/>
            <person name="Haas B."/>
            <person name="Abouelleil A."/>
            <person name="Alvarado L."/>
            <person name="Arachchi H.M."/>
            <person name="Berlin A."/>
            <person name="Chapman S.B."/>
            <person name="Gearin G."/>
            <person name="Goldberg J."/>
            <person name="Griggs A."/>
            <person name="Gujja S."/>
            <person name="Hansen M."/>
            <person name="Heiman D."/>
            <person name="Howarth C."/>
            <person name="Larimer J."/>
            <person name="Lui A."/>
            <person name="MacDonald P.J.P."/>
            <person name="McCowen C."/>
            <person name="Montmayeur A."/>
            <person name="Murphy C."/>
            <person name="Neiman D."/>
            <person name="Pearson M."/>
            <person name="Priest M."/>
            <person name="Roberts A."/>
            <person name="Saif S."/>
            <person name="Shea T."/>
            <person name="Sisk P."/>
            <person name="Stolte C."/>
            <person name="Sykes S."/>
            <person name="Wortman J."/>
            <person name="Nusbaum C."/>
            <person name="Birren B."/>
        </authorList>
    </citation>
    <scope>NUCLEOTIDE SEQUENCE [LARGE SCALE GENOMIC DNA]</scope>
    <source>
        <strain evidence="7 8">CL02T12C05</strain>
    </source>
</reference>
<evidence type="ECO:0000256" key="2">
    <source>
        <dbReference type="ARBA" id="ARBA00022475"/>
    </source>
</evidence>
<feature type="transmembrane region" description="Helical" evidence="6">
    <location>
        <begin position="40"/>
        <end position="61"/>
    </location>
</feature>
<dbReference type="RefSeq" id="WP_007485623.1">
    <property type="nucleotide sequence ID" value="NZ_JH724314.1"/>
</dbReference>
<dbReference type="InterPro" id="IPR050833">
    <property type="entry name" value="Poly_Biosynth_Transport"/>
</dbReference>
<evidence type="ECO:0000256" key="4">
    <source>
        <dbReference type="ARBA" id="ARBA00022989"/>
    </source>
</evidence>
<feature type="transmembrane region" description="Helical" evidence="6">
    <location>
        <begin position="335"/>
        <end position="360"/>
    </location>
</feature>
<feature type="transmembrane region" description="Helical" evidence="6">
    <location>
        <begin position="12"/>
        <end position="34"/>
    </location>
</feature>
<dbReference type="PATRIC" id="fig|997884.3.peg.2610"/>
<evidence type="ECO:0000256" key="5">
    <source>
        <dbReference type="ARBA" id="ARBA00023136"/>
    </source>
</evidence>
<feature type="transmembrane region" description="Helical" evidence="6">
    <location>
        <begin position="183"/>
        <end position="206"/>
    </location>
</feature>
<dbReference type="eggNOG" id="COG2244">
    <property type="taxonomic scope" value="Bacteria"/>
</dbReference>
<comment type="subcellular location">
    <subcellularLocation>
        <location evidence="1">Cell membrane</location>
        <topology evidence="1">Multi-pass membrane protein</topology>
    </subcellularLocation>
</comment>
<evidence type="ECO:0000256" key="1">
    <source>
        <dbReference type="ARBA" id="ARBA00004651"/>
    </source>
</evidence>
<sequence>MVTKKTLINNSLSGLVQLIITALLTFICIPIFINKLGVELYGVFAIVSVIGNLNIFANLGLNTSLIKYISEQGKCPDSENDIFSSLLIIGVIIIPITILAFIFNQFLLIDVLNIPIQYYEQTKTLLFSLLISNFLLIVGQILTAVLDALQKIYLTNFAQLIYSIIYWGGIICVTSLGYDLESIGWAVFTAAASWFLFVIGSFYVYWGPIKPYKLRQQFIPVAKKQLLFGGKVYTSGLIGFCNEPLFKIIVSNIFGMHVVAYLEIALKVRVQLTSIFSKLTMPLLPYLSQLTDKQSMAKLIKDLTSKLFLLVLPVCGMLSVGCEEIVSLWLRTDIFNYTIFIIGLVVPYLIFSPLTLPIYIYLTAKGHPGKTVVFQSLSVVINICVFFILYKFTNEYTIIISNILSYFVSYLLGLYYQKKYLAIHYKMNRSYMLKILILISIFMVIYFLKFYISSDILKLLFISISIPVMTIWIYKHLRIVTIDDLTRYFSDSKVANRIYKII</sequence>
<feature type="transmembrane region" description="Helical" evidence="6">
    <location>
        <begin position="372"/>
        <end position="390"/>
    </location>
</feature>
<keyword evidence="8" id="KW-1185">Reference proteome</keyword>
<evidence type="ECO:0008006" key="9">
    <source>
        <dbReference type="Google" id="ProtNLM"/>
    </source>
</evidence>
<keyword evidence="3 6" id="KW-0812">Transmembrane</keyword>
<dbReference type="Pfam" id="PF01943">
    <property type="entry name" value="Polysacc_synt"/>
    <property type="match status" value="1"/>
</dbReference>
<evidence type="ECO:0000256" key="6">
    <source>
        <dbReference type="SAM" id="Phobius"/>
    </source>
</evidence>
<dbReference type="GO" id="GO:0005886">
    <property type="term" value="C:plasma membrane"/>
    <property type="evidence" value="ECO:0007669"/>
    <property type="project" value="UniProtKB-SubCell"/>
</dbReference>
<keyword evidence="4 6" id="KW-1133">Transmembrane helix</keyword>
<feature type="transmembrane region" description="Helical" evidence="6">
    <location>
        <begin position="124"/>
        <end position="145"/>
    </location>
</feature>
<name>I9S319_9BACE</name>
<feature type="transmembrane region" description="Helical" evidence="6">
    <location>
        <begin position="431"/>
        <end position="450"/>
    </location>
</feature>
<dbReference type="HOGENOM" id="CLU_542553_0_0_10"/>
<dbReference type="Proteomes" id="UP000003089">
    <property type="component" value="Unassembled WGS sequence"/>
</dbReference>
<dbReference type="InterPro" id="IPR002797">
    <property type="entry name" value="Polysacc_synth"/>
</dbReference>
<evidence type="ECO:0000313" key="7">
    <source>
        <dbReference type="EMBL" id="EIY49981.1"/>
    </source>
</evidence>
<protein>
    <recommendedName>
        <fullName evidence="9">Polysaccharide biosynthesis protein C-terminal domain-containing protein</fullName>
    </recommendedName>
</protein>
<feature type="transmembrane region" description="Helical" evidence="6">
    <location>
        <begin position="82"/>
        <end position="104"/>
    </location>
</feature>
<evidence type="ECO:0000256" key="3">
    <source>
        <dbReference type="ARBA" id="ARBA00022692"/>
    </source>
</evidence>
<dbReference type="PANTHER" id="PTHR30250:SF11">
    <property type="entry name" value="O-ANTIGEN TRANSPORTER-RELATED"/>
    <property type="match status" value="1"/>
</dbReference>
<keyword evidence="5 6" id="KW-0472">Membrane</keyword>
<dbReference type="EMBL" id="AGXS01000016">
    <property type="protein sequence ID" value="EIY49981.1"/>
    <property type="molecule type" value="Genomic_DNA"/>
</dbReference>
<keyword evidence="2" id="KW-1003">Cell membrane</keyword>
<proteinExistence type="predicted"/>
<accession>I9S319</accession>